<protein>
    <submittedName>
        <fullName evidence="1">Uncharacterized protein</fullName>
    </submittedName>
</protein>
<organism evidence="1 2">
    <name type="scientific">Oopsacas minuta</name>
    <dbReference type="NCBI Taxonomy" id="111878"/>
    <lineage>
        <taxon>Eukaryota</taxon>
        <taxon>Metazoa</taxon>
        <taxon>Porifera</taxon>
        <taxon>Hexactinellida</taxon>
        <taxon>Hexasterophora</taxon>
        <taxon>Lyssacinosida</taxon>
        <taxon>Leucopsacidae</taxon>
        <taxon>Oopsacas</taxon>
    </lineage>
</organism>
<reference evidence="1 2" key="1">
    <citation type="journal article" date="2023" name="BMC Biol.">
        <title>The compact genome of the sponge Oopsacas minuta (Hexactinellida) is lacking key metazoan core genes.</title>
        <authorList>
            <person name="Santini S."/>
            <person name="Schenkelaars Q."/>
            <person name="Jourda C."/>
            <person name="Duchesne M."/>
            <person name="Belahbib H."/>
            <person name="Rocher C."/>
            <person name="Selva M."/>
            <person name="Riesgo A."/>
            <person name="Vervoort M."/>
            <person name="Leys S.P."/>
            <person name="Kodjabachian L."/>
            <person name="Le Bivic A."/>
            <person name="Borchiellini C."/>
            <person name="Claverie J.M."/>
            <person name="Renard E."/>
        </authorList>
    </citation>
    <scope>NUCLEOTIDE SEQUENCE [LARGE SCALE GENOMIC DNA]</scope>
    <source>
        <strain evidence="1">SPO-2</strain>
    </source>
</reference>
<sequence length="168" mass="20035">MFILPFWKIIYESTTLQIQCFQIPKNIRKNLDSDNGKSYNHQFTTEPGDCCNNNIRLNYYYHYIRKGQYCIAHLSNHSNEMGLMQLKTKLPLAYHLTNPVQLTPNMFIHDYHEKNTQIPGNGQYLDKLWQFEEIANPLLRKSRDYNSQSMIWLYFVEVVDIEKAIYTV</sequence>
<accession>A0AAV7K3U4</accession>
<comment type="caution">
    <text evidence="1">The sequence shown here is derived from an EMBL/GenBank/DDBJ whole genome shotgun (WGS) entry which is preliminary data.</text>
</comment>
<dbReference type="AlphaFoldDB" id="A0AAV7K3U4"/>
<gene>
    <name evidence="1" type="ORF">LOD99_1597</name>
</gene>
<dbReference type="EMBL" id="JAKMXF010000166">
    <property type="protein sequence ID" value="KAI6655863.1"/>
    <property type="molecule type" value="Genomic_DNA"/>
</dbReference>
<proteinExistence type="predicted"/>
<keyword evidence="2" id="KW-1185">Reference proteome</keyword>
<evidence type="ECO:0000313" key="1">
    <source>
        <dbReference type="EMBL" id="KAI6655863.1"/>
    </source>
</evidence>
<evidence type="ECO:0000313" key="2">
    <source>
        <dbReference type="Proteomes" id="UP001165289"/>
    </source>
</evidence>
<dbReference type="Proteomes" id="UP001165289">
    <property type="component" value="Unassembled WGS sequence"/>
</dbReference>
<name>A0AAV7K3U4_9METZ</name>